<evidence type="ECO:0000256" key="2">
    <source>
        <dbReference type="SAM" id="MobiDB-lite"/>
    </source>
</evidence>
<feature type="compositionally biased region" description="Polar residues" evidence="2">
    <location>
        <begin position="1"/>
        <end position="10"/>
    </location>
</feature>
<dbReference type="RefSeq" id="XP_011069355.1">
    <property type="nucleotide sequence ID" value="XM_011071053.2"/>
</dbReference>
<dbReference type="PANTHER" id="PTHR33566">
    <property type="entry name" value="EN/SPM-LIKE TRANSPOSON-RELATED"/>
    <property type="match status" value="1"/>
</dbReference>
<feature type="compositionally biased region" description="Basic and acidic residues" evidence="2">
    <location>
        <begin position="13"/>
        <end position="24"/>
    </location>
</feature>
<dbReference type="SUPFAM" id="SSF55874">
    <property type="entry name" value="ATPase domain of HSP90 chaperone/DNA topoisomerase II/histidine kinase"/>
    <property type="match status" value="1"/>
</dbReference>
<evidence type="ECO:0000256" key="1">
    <source>
        <dbReference type="SAM" id="Coils"/>
    </source>
</evidence>
<keyword evidence="3" id="KW-1185">Reference proteome</keyword>
<dbReference type="InterPro" id="IPR036890">
    <property type="entry name" value="HATPase_C_sf"/>
</dbReference>
<feature type="region of interest" description="Disordered" evidence="2">
    <location>
        <begin position="1"/>
        <end position="28"/>
    </location>
</feature>
<gene>
    <name evidence="4" type="primary">LOC105155189</name>
</gene>
<dbReference type="Proteomes" id="UP000504604">
    <property type="component" value="Unplaced"/>
</dbReference>
<dbReference type="KEGG" id="sind:105155189"/>
<dbReference type="PANTHER" id="PTHR33566:SF1">
    <property type="entry name" value="EN_SPM-LIKE TRANSPOSON-RELATED"/>
    <property type="match status" value="1"/>
</dbReference>
<proteinExistence type="predicted"/>
<reference evidence="4" key="1">
    <citation type="journal article" date="2012" name="BMC Genomics">
        <title>Development and validation of genic-SSR markers in sesame by RNA-seq.</title>
        <authorList>
            <person name="Zhang H."/>
            <person name="Wei L."/>
            <person name="Miao H."/>
            <person name="Zhang T."/>
            <person name="Wang C."/>
        </authorList>
    </citation>
    <scope>NUCLEOTIDE SEQUENCE</scope>
</reference>
<organism evidence="3 4">
    <name type="scientific">Sesamum indicum</name>
    <name type="common">Oriental sesame</name>
    <name type="synonym">Sesamum orientale</name>
    <dbReference type="NCBI Taxonomy" id="4182"/>
    <lineage>
        <taxon>Eukaryota</taxon>
        <taxon>Viridiplantae</taxon>
        <taxon>Streptophyta</taxon>
        <taxon>Embryophyta</taxon>
        <taxon>Tracheophyta</taxon>
        <taxon>Spermatophyta</taxon>
        <taxon>Magnoliopsida</taxon>
        <taxon>eudicotyledons</taxon>
        <taxon>Gunneridae</taxon>
        <taxon>Pentapetalae</taxon>
        <taxon>asterids</taxon>
        <taxon>lamiids</taxon>
        <taxon>Lamiales</taxon>
        <taxon>Pedaliaceae</taxon>
        <taxon>Sesamum</taxon>
    </lineage>
</organism>
<name>A0A6I9SHU3_SESIN</name>
<evidence type="ECO:0000313" key="4">
    <source>
        <dbReference type="RefSeq" id="XP_011069355.1"/>
    </source>
</evidence>
<sequence>MYSKTPQSLMNKRPREDSSMERPRKSPYGVVKVEDDAGETKIFKFRVLLPNGTTVELKLSELRSEMPIEEFVGVVKREYFNVAKQRRSLEPKRAINWKYQDLYFTDVHANKMRIKVNFQDFIPNTWHFLWLHDGSAEPDAYEEMWDLTPDTDLLKELPDDYTFETALADLIDNSLQALWSNGKFERRLISVELQADRISIFDTGPGMDGTDGNLVKWGKMGASLHRSARGKAIGGKPPYLMPFFGMFGYGGPVATMCLGRRCIVSSKTKNRNKVFTLHLEREALVSSSCSESCWKTKGGIRDPLEDEKENSPHGSFTKVEIFEPKIKIVGIKHLRRKLKDIYFPYIQCDEMSGKTSMPIKFQVNGEDLVGIQGGEVATTYLHSCNGPNFILQLHFSNSQDTSSLGQCPKVLLEANARLKCVYFPIIKGKESIQKIIDELEADGCGIRESYESFSRVSVRRLGRLLPDTRWPLLPFMEPKQKVGEKAQILKRCCSRVKCLIDTDSGFNPTPNKMDLAHHHPYTKALKNFGNRVPDNEKDVQIEIFRDGKKLTLAQLEKQYGDWISEMHDRYDEEIDGGLDQATLVVVSSNFKKLGISSDVVRVHEKIEWKGTCWAAGQKIKVLKGACPGCHKNNVFATLEYIILQGLPGDACGEARLICRPLGVPKAKGCRLLVEKGTIDIRDSLSLPIRVLDSGKCLLVDDTEWESKLQTYYYQKLPSAIDLLSDIDCHELKVDGGLPVDVVQAGDAPPENIVAVIRPKAFNPENSSKRLDQKFIVRDSLDMSLEVNFRDSGENVGSHVHVYSVRIAPSSCKGLHGFYIFPLKSKCPALFHKAGSYALSFSLNGYRDVRFEKVVQVQAAANVGSWKVISHKLDAVYTVRVGSCFEPLSIGCYDRYNNSILFTSVPKLIVKLVSNRAVLAQVRTPKVDVTADKLTVKLKGIVVKSSKLDDIRPTYEAALSISTPDEAFSVAFPCRVIPGNPYTIIAHPRKLKMQLIPGHIVEELALEVFDEYGNHAKEDEKILLSLDGFSFQDESNILHDGGVMYYVKKVAANGFVELSNSLKVSKGYGKDVLLSATFRDRVIFTLNFQTEKREIRTASKVFKNCEAGSQLENIVFEVVNPEGEVDESIHDEEKHGQSHTLTIKSNSFDIDDSVRYSFRHGRCTIRSIPLPHKEGIFSFSAVHFRYPELNLDIEVHVEKTWQGNFAEMGNYEDEGNPIFSPQNSCQENLLSLPHSPAPKVPEVVNRSLSPQSSSRYVVNRSLSPQSSSRYVLPIGYLPSPKTPKLESRNENSDISPILELEDDLTNCGMRKMGRERNIEILNTRRSHIEQHISVLQASIDGDLRNATRTCAKELIQKQIESKSQSASAVICRLHEEVPFESRPRDILGIVALLGTVESIEISRILAQYLGEDQMRAIVCKNYAAAHCLETNTLHELATKFGKSISGGYLALCLEDVRPITSGPSTNPQELLPLQKPTLPNGDVPQGFIGYAVNMISTEASYLRWRTKSGHGLRETLFYRLFGELQVYRNRDCMMSAQSCIKNGAVSLDGGIMRGNGLVSLGHWEPDILFPVQDKALTPQSLKSLQMLERKKRELTELNRQIDEESKALEQDRIKLEMSRDRYNSYMSQNGSSSAARRSLHY</sequence>
<dbReference type="Gene3D" id="3.30.565.10">
    <property type="entry name" value="Histidine kinase-like ATPase, C-terminal domain"/>
    <property type="match status" value="1"/>
</dbReference>
<keyword evidence="1" id="KW-0175">Coiled coil</keyword>
<feature type="coiled-coil region" evidence="1">
    <location>
        <begin position="1583"/>
        <end position="1613"/>
    </location>
</feature>
<accession>A0A6I9SHU3</accession>
<dbReference type="InParanoid" id="A0A6I9SHU3"/>
<reference evidence="4" key="2">
    <citation type="submission" date="2025-08" db="UniProtKB">
        <authorList>
            <consortium name="RefSeq"/>
        </authorList>
    </citation>
    <scope>IDENTIFICATION</scope>
</reference>
<dbReference type="FunCoup" id="A0A6I9SHU3">
    <property type="interactions" value="88"/>
</dbReference>
<evidence type="ECO:0000313" key="3">
    <source>
        <dbReference type="Proteomes" id="UP000504604"/>
    </source>
</evidence>
<dbReference type="OrthoDB" id="10036779at2759"/>
<dbReference type="GeneID" id="105155189"/>
<protein>
    <submittedName>
        <fullName evidence="4">Uncharacterized protein LOC105155189</fullName>
    </submittedName>
</protein>
<dbReference type="Pfam" id="PF13589">
    <property type="entry name" value="HATPase_c_3"/>
    <property type="match status" value="1"/>
</dbReference>